<dbReference type="PANTHER" id="PTHR35340">
    <property type="entry name" value="PQQ ENZYME REPEAT PROTEIN-RELATED"/>
    <property type="match status" value="1"/>
</dbReference>
<accession>A0ABR3PI03</accession>
<gene>
    <name evidence="1" type="ORF">AAFC00_007339</name>
</gene>
<evidence type="ECO:0000313" key="2">
    <source>
        <dbReference type="Proteomes" id="UP001562354"/>
    </source>
</evidence>
<comment type="caution">
    <text evidence="1">The sequence shown here is derived from an EMBL/GenBank/DDBJ whole genome shotgun (WGS) entry which is preliminary data.</text>
</comment>
<protein>
    <recommendedName>
        <fullName evidence="3">ASST-domain-containing protein</fullName>
    </recommendedName>
</protein>
<dbReference type="EMBL" id="JBFMKM010000006">
    <property type="protein sequence ID" value="KAL1305760.1"/>
    <property type="molecule type" value="Genomic_DNA"/>
</dbReference>
<name>A0ABR3PI03_9PEZI</name>
<dbReference type="GeneID" id="95981038"/>
<reference evidence="1 2" key="1">
    <citation type="submission" date="2024-07" db="EMBL/GenBank/DDBJ databases">
        <title>Draft sequence of the Neodothiora populina.</title>
        <authorList>
            <person name="Drown D.D."/>
            <person name="Schuette U.S."/>
            <person name="Buechlein A.B."/>
            <person name="Rusch D.R."/>
            <person name="Winton L.W."/>
            <person name="Adams G.A."/>
        </authorList>
    </citation>
    <scope>NUCLEOTIDE SEQUENCE [LARGE SCALE GENOMIC DNA]</scope>
    <source>
        <strain evidence="1 2">CPC 39397</strain>
    </source>
</reference>
<evidence type="ECO:0008006" key="3">
    <source>
        <dbReference type="Google" id="ProtNLM"/>
    </source>
</evidence>
<dbReference type="Pfam" id="PF14269">
    <property type="entry name" value="Arylsulfotran_2"/>
    <property type="match status" value="1"/>
</dbReference>
<proteinExistence type="predicted"/>
<organism evidence="1 2">
    <name type="scientific">Neodothiora populina</name>
    <dbReference type="NCBI Taxonomy" id="2781224"/>
    <lineage>
        <taxon>Eukaryota</taxon>
        <taxon>Fungi</taxon>
        <taxon>Dikarya</taxon>
        <taxon>Ascomycota</taxon>
        <taxon>Pezizomycotina</taxon>
        <taxon>Dothideomycetes</taxon>
        <taxon>Dothideomycetidae</taxon>
        <taxon>Dothideales</taxon>
        <taxon>Dothioraceae</taxon>
        <taxon>Neodothiora</taxon>
    </lineage>
</organism>
<dbReference type="PANTHER" id="PTHR35340:SF5">
    <property type="entry name" value="ASST-DOMAIN-CONTAINING PROTEIN"/>
    <property type="match status" value="1"/>
</dbReference>
<dbReference type="Proteomes" id="UP001562354">
    <property type="component" value="Unassembled WGS sequence"/>
</dbReference>
<dbReference type="InterPro" id="IPR053143">
    <property type="entry name" value="Arylsulfate_ST"/>
</dbReference>
<evidence type="ECO:0000313" key="1">
    <source>
        <dbReference type="EMBL" id="KAL1305760.1"/>
    </source>
</evidence>
<sequence length="248" mass="28520">MSVVYQAPAFDEDNFGISVQSCNGSEYLIWWSGTDIDERAAGIYHILDNTYKNIWNVTAVGFEYADAHDIFLTPECTAVFTVNEPREYDLRDFGIDNGWIQESYIQEVDLASNALSFQWRASDFVEPHDSFWTPDIRGPTEPLQGMMRTDSWDFFHINSVHKDPRGNYLISSRHYPSLYYIDGSTGSIHWTLGGKQNNFTDLSDGWATNFAWQHHARWIDPELTSISLFDDRNCRSVRNAPKDSCTTN</sequence>
<keyword evidence="2" id="KW-1185">Reference proteome</keyword>
<dbReference type="InterPro" id="IPR039535">
    <property type="entry name" value="ASST-like"/>
</dbReference>
<dbReference type="RefSeq" id="XP_069202033.1">
    <property type="nucleotide sequence ID" value="XM_069348428.1"/>
</dbReference>